<feature type="compositionally biased region" description="Basic residues" evidence="5">
    <location>
        <begin position="230"/>
        <end position="247"/>
    </location>
</feature>
<feature type="non-terminal residue" evidence="6">
    <location>
        <position position="1"/>
    </location>
</feature>
<dbReference type="Pfam" id="PF09805">
    <property type="entry name" value="Nop25"/>
    <property type="match status" value="1"/>
</dbReference>
<feature type="region of interest" description="Disordered" evidence="5">
    <location>
        <begin position="1"/>
        <end position="68"/>
    </location>
</feature>
<sequence length="267" mass="30158">SDLMAEGSKRGGFSGRGSARGSFRGKRGKEVTQNLSEGARFSGQRSRGFSGGRGTRGSGIVGRGSSLRGKPYHKKIKLISFDDESRKDFVTGFHARRVQRRVKAMEELQCKAKQERRQKRKDMKKTRDEYHESIHPSLFKDHKLIDFSEAEEDDDNSPSQVVHKFDSNDFETTVVTTLKDIVLDEEMATIQKMDEVVDQRKSDPPATVPSGKEQVKDKILKKKLDTKLKASLKPKKSYKRSAPKKKLSGSSRPVTTRTSKAVSRRRK</sequence>
<evidence type="ECO:0000256" key="1">
    <source>
        <dbReference type="ARBA" id="ARBA00004604"/>
    </source>
</evidence>
<evidence type="ECO:0008006" key="7">
    <source>
        <dbReference type="Google" id="ProtNLM"/>
    </source>
</evidence>
<feature type="compositionally biased region" description="Basic and acidic residues" evidence="5">
    <location>
        <begin position="125"/>
        <end position="146"/>
    </location>
</feature>
<name>A0A0H5RCV7_9EUKA</name>
<comment type="subcellular location">
    <subcellularLocation>
        <location evidence="1">Nucleus</location>
        <location evidence="1">Nucleolus</location>
    </subcellularLocation>
</comment>
<organism evidence="6">
    <name type="scientific">Spongospora subterranea</name>
    <dbReference type="NCBI Taxonomy" id="70186"/>
    <lineage>
        <taxon>Eukaryota</taxon>
        <taxon>Sar</taxon>
        <taxon>Rhizaria</taxon>
        <taxon>Endomyxa</taxon>
        <taxon>Phytomyxea</taxon>
        <taxon>Plasmodiophorida</taxon>
        <taxon>Plasmodiophoridae</taxon>
        <taxon>Spongospora</taxon>
    </lineage>
</organism>
<feature type="region of interest" description="Disordered" evidence="5">
    <location>
        <begin position="194"/>
        <end position="267"/>
    </location>
</feature>
<feature type="region of interest" description="Disordered" evidence="5">
    <location>
        <begin position="109"/>
        <end position="166"/>
    </location>
</feature>
<dbReference type="PANTHER" id="PTHR14577:SF0">
    <property type="entry name" value="NUCLEOLAR PROTEIN 12"/>
    <property type="match status" value="1"/>
</dbReference>
<dbReference type="GO" id="GO:0005730">
    <property type="term" value="C:nucleolus"/>
    <property type="evidence" value="ECO:0007669"/>
    <property type="project" value="UniProtKB-SubCell"/>
</dbReference>
<feature type="compositionally biased region" description="Basic and acidic residues" evidence="5">
    <location>
        <begin position="194"/>
        <end position="203"/>
    </location>
</feature>
<feature type="compositionally biased region" description="Gly residues" evidence="5">
    <location>
        <begin position="49"/>
        <end position="62"/>
    </location>
</feature>
<evidence type="ECO:0000256" key="2">
    <source>
        <dbReference type="ARBA" id="ARBA00007175"/>
    </source>
</evidence>
<feature type="compositionally biased region" description="Polar residues" evidence="5">
    <location>
        <begin position="248"/>
        <end position="261"/>
    </location>
</feature>
<dbReference type="GO" id="GO:0019843">
    <property type="term" value="F:rRNA binding"/>
    <property type="evidence" value="ECO:0007669"/>
    <property type="project" value="TreeGrafter"/>
</dbReference>
<comment type="similarity">
    <text evidence="2">Belongs to the RRP17 family.</text>
</comment>
<accession>A0A0H5RCV7</accession>
<dbReference type="EMBL" id="HACM01010995">
    <property type="protein sequence ID" value="CRZ11437.1"/>
    <property type="molecule type" value="Transcribed_RNA"/>
</dbReference>
<keyword evidence="3" id="KW-0175">Coiled coil</keyword>
<protein>
    <recommendedName>
        <fullName evidence="7">Nucleolar protein 12</fullName>
    </recommendedName>
</protein>
<keyword evidence="4" id="KW-0539">Nucleus</keyword>
<dbReference type="InterPro" id="IPR019186">
    <property type="entry name" value="Nucleolar_protein_12"/>
</dbReference>
<evidence type="ECO:0000256" key="3">
    <source>
        <dbReference type="ARBA" id="ARBA00023054"/>
    </source>
</evidence>
<evidence type="ECO:0000256" key="5">
    <source>
        <dbReference type="SAM" id="MobiDB-lite"/>
    </source>
</evidence>
<dbReference type="PANTHER" id="PTHR14577">
    <property type="entry name" value="NUCLEOLAR PROTEIN 12"/>
    <property type="match status" value="1"/>
</dbReference>
<reference evidence="6" key="1">
    <citation type="submission" date="2015-04" db="EMBL/GenBank/DDBJ databases">
        <title>The genome sequence of the plant pathogenic Rhizarian Plasmodiophora brassicae reveals insights in its biotrophic life cycle and the origin of chitin synthesis.</title>
        <authorList>
            <person name="Schwelm A."/>
            <person name="Fogelqvist J."/>
            <person name="Knaust A."/>
            <person name="Julke S."/>
            <person name="Lilja T."/>
            <person name="Dhandapani V."/>
            <person name="Bonilla-Rosso G."/>
            <person name="Karlsson M."/>
            <person name="Shevchenko A."/>
            <person name="Choi S.R."/>
            <person name="Kim H.G."/>
            <person name="Park J.Y."/>
            <person name="Lim Y.P."/>
            <person name="Ludwig-Muller J."/>
            <person name="Dixelius C."/>
        </authorList>
    </citation>
    <scope>NUCLEOTIDE SEQUENCE</scope>
    <source>
        <tissue evidence="6">Potato root galls</tissue>
    </source>
</reference>
<evidence type="ECO:0000313" key="6">
    <source>
        <dbReference type="EMBL" id="CRZ11437.1"/>
    </source>
</evidence>
<proteinExistence type="inferred from homology"/>
<dbReference type="AlphaFoldDB" id="A0A0H5RCV7"/>
<evidence type="ECO:0000256" key="4">
    <source>
        <dbReference type="ARBA" id="ARBA00023242"/>
    </source>
</evidence>
<feature type="compositionally biased region" description="Basic and acidic residues" evidence="5">
    <location>
        <begin position="213"/>
        <end position="228"/>
    </location>
</feature>
<feature type="compositionally biased region" description="Low complexity" evidence="5">
    <location>
        <begin position="38"/>
        <end position="48"/>
    </location>
</feature>